<dbReference type="SMART" id="SM00408">
    <property type="entry name" value="IGc2"/>
    <property type="match status" value="1"/>
</dbReference>
<dbReference type="InterPro" id="IPR032675">
    <property type="entry name" value="LRR_dom_sf"/>
</dbReference>
<keyword evidence="1" id="KW-0433">Leucine-rich repeat</keyword>
<dbReference type="PANTHER" id="PTHR24366:SF151">
    <property type="entry name" value="KEKKON 2"/>
    <property type="match status" value="1"/>
</dbReference>
<dbReference type="Gene3D" id="3.80.10.10">
    <property type="entry name" value="Ribonuclease Inhibitor"/>
    <property type="match status" value="2"/>
</dbReference>
<evidence type="ECO:0000256" key="6">
    <source>
        <dbReference type="SAM" id="MobiDB-lite"/>
    </source>
</evidence>
<dbReference type="EMBL" id="JANEYF010005207">
    <property type="protein sequence ID" value="KAJ8928912.1"/>
    <property type="molecule type" value="Genomic_DNA"/>
</dbReference>
<feature type="chain" id="PRO_5043474094" description="Ig-like domain-containing protein" evidence="8">
    <location>
        <begin position="22"/>
        <end position="588"/>
    </location>
</feature>
<dbReference type="Pfam" id="PF07679">
    <property type="entry name" value="I-set"/>
    <property type="match status" value="1"/>
</dbReference>
<reference evidence="10" key="1">
    <citation type="journal article" date="2023" name="Insect Mol. Biol.">
        <title>Genome sequencing provides insights into the evolution of gene families encoding plant cell wall-degrading enzymes in longhorned beetles.</title>
        <authorList>
            <person name="Shin N.R."/>
            <person name="Okamura Y."/>
            <person name="Kirsch R."/>
            <person name="Pauchet Y."/>
        </authorList>
    </citation>
    <scope>NUCLEOTIDE SEQUENCE</scope>
    <source>
        <strain evidence="10">RBIC_L_NR</strain>
    </source>
</reference>
<dbReference type="PROSITE" id="PS50835">
    <property type="entry name" value="IG_LIKE"/>
    <property type="match status" value="1"/>
</dbReference>
<dbReference type="InterPro" id="IPR000483">
    <property type="entry name" value="Cys-rich_flank_reg_C"/>
</dbReference>
<dbReference type="SMART" id="SM00369">
    <property type="entry name" value="LRR_TYP"/>
    <property type="match status" value="5"/>
</dbReference>
<dbReference type="InterPro" id="IPR003598">
    <property type="entry name" value="Ig_sub2"/>
</dbReference>
<dbReference type="InterPro" id="IPR003591">
    <property type="entry name" value="Leu-rich_rpt_typical-subtyp"/>
</dbReference>
<dbReference type="GO" id="GO:0071944">
    <property type="term" value="C:cell periphery"/>
    <property type="evidence" value="ECO:0007669"/>
    <property type="project" value="UniProtKB-ARBA"/>
</dbReference>
<dbReference type="SMART" id="SM00082">
    <property type="entry name" value="LRRCT"/>
    <property type="match status" value="1"/>
</dbReference>
<dbReference type="Proteomes" id="UP001162156">
    <property type="component" value="Unassembled WGS sequence"/>
</dbReference>
<keyword evidence="2 8" id="KW-0732">Signal</keyword>
<dbReference type="CDD" id="cd00096">
    <property type="entry name" value="Ig"/>
    <property type="match status" value="1"/>
</dbReference>
<dbReference type="InterPro" id="IPR013783">
    <property type="entry name" value="Ig-like_fold"/>
</dbReference>
<gene>
    <name evidence="10" type="ORF">NQ314_018458</name>
</gene>
<keyword evidence="7" id="KW-0812">Transmembrane</keyword>
<keyword evidence="3" id="KW-0677">Repeat</keyword>
<evidence type="ECO:0000313" key="10">
    <source>
        <dbReference type="EMBL" id="KAJ8928912.1"/>
    </source>
</evidence>
<evidence type="ECO:0000313" key="11">
    <source>
        <dbReference type="Proteomes" id="UP001162156"/>
    </source>
</evidence>
<keyword evidence="5" id="KW-0325">Glycoprotein</keyword>
<dbReference type="PANTHER" id="PTHR24366">
    <property type="entry name" value="IG(IMMUNOGLOBULIN) AND LRR(LEUCINE RICH REPEAT) DOMAINS"/>
    <property type="match status" value="1"/>
</dbReference>
<accession>A0AAV8WRQ1</accession>
<evidence type="ECO:0000256" key="2">
    <source>
        <dbReference type="ARBA" id="ARBA00022729"/>
    </source>
</evidence>
<feature type="signal peptide" evidence="8">
    <location>
        <begin position="1"/>
        <end position="21"/>
    </location>
</feature>
<dbReference type="FunFam" id="3.80.10.10:FF:000082">
    <property type="entry name" value="Leucine-rich repeat-containing 24"/>
    <property type="match status" value="1"/>
</dbReference>
<feature type="region of interest" description="Disordered" evidence="6">
    <location>
        <begin position="412"/>
        <end position="440"/>
    </location>
</feature>
<dbReference type="SMART" id="SM00409">
    <property type="entry name" value="IG"/>
    <property type="match status" value="1"/>
</dbReference>
<keyword evidence="7" id="KW-0472">Membrane</keyword>
<feature type="domain" description="Ig-like" evidence="9">
    <location>
        <begin position="259"/>
        <end position="357"/>
    </location>
</feature>
<dbReference type="Pfam" id="PF13855">
    <property type="entry name" value="LRR_8"/>
    <property type="match status" value="1"/>
</dbReference>
<dbReference type="SUPFAM" id="SSF48726">
    <property type="entry name" value="Immunoglobulin"/>
    <property type="match status" value="1"/>
</dbReference>
<keyword evidence="7" id="KW-1133">Transmembrane helix</keyword>
<proteinExistence type="predicted"/>
<keyword evidence="11" id="KW-1185">Reference proteome</keyword>
<evidence type="ECO:0000256" key="5">
    <source>
        <dbReference type="ARBA" id="ARBA00023180"/>
    </source>
</evidence>
<comment type="caution">
    <text evidence="10">The sequence shown here is derived from an EMBL/GenBank/DDBJ whole genome shotgun (WGS) entry which is preliminary data.</text>
</comment>
<evidence type="ECO:0000256" key="4">
    <source>
        <dbReference type="ARBA" id="ARBA00023157"/>
    </source>
</evidence>
<evidence type="ECO:0000256" key="7">
    <source>
        <dbReference type="SAM" id="Phobius"/>
    </source>
</evidence>
<sequence length="588" mass="65732">MHLATNSITVVVFFLISLCNGCPFPCICKWKNGKQTVECINKDLVVIPEGMDSGTQVLEFSGNNLRTLHQEKFLKLDLINLQRIYMSRCRISIIDDRTFKGLSNLVELDLSDNLLDVVPSAAFLECPSLMRLTLSLNPIKTLERAAFNHMSFLNTLELSNCAISKVDEGAFQGLYSLEWLHLDGNKMSSFGASRHLPAGLKGVQLQENPWECNCHILELHTWLLSFGFPHSVEPVCKGPRRLSGRVIKSLLTKDLACLPEIAPTTFYVEIEQGKNVSLVCQLHAVPEATVTWYFEGQLLQNDTFVAPGVRLLYYIEKGTVEKRSELFIYNANTEDNGTFICNAENPAGISHANYTVRVILKHELSIETNEIPLEFVLMVATAAAVSVLLLLFVAILSVIKCHRSSRLKKKRDNSKVALRNSTKDNLLEESTDDSQHLKESGNIKLVNHEEGLMLYSSHPNKELLKSLSPLATANQLRSPTSLKCYQEQNPDLINGTESIGRRGCDILIENHQLVPKNTQYNLQTIKEFQENDCNLCALPADVRLNPVGLLTTGDSRSQAFSGNCYRTLPYNRSNKRQTAAVPIGNVII</sequence>
<feature type="transmembrane region" description="Helical" evidence="7">
    <location>
        <begin position="375"/>
        <end position="399"/>
    </location>
</feature>
<evidence type="ECO:0000259" key="9">
    <source>
        <dbReference type="PROSITE" id="PS50835"/>
    </source>
</evidence>
<dbReference type="SUPFAM" id="SSF52058">
    <property type="entry name" value="L domain-like"/>
    <property type="match status" value="1"/>
</dbReference>
<evidence type="ECO:0000256" key="8">
    <source>
        <dbReference type="SAM" id="SignalP"/>
    </source>
</evidence>
<dbReference type="AlphaFoldDB" id="A0AAV8WRQ1"/>
<dbReference type="InterPro" id="IPR007110">
    <property type="entry name" value="Ig-like_dom"/>
</dbReference>
<keyword evidence="4" id="KW-1015">Disulfide bond</keyword>
<dbReference type="Gene3D" id="2.60.40.10">
    <property type="entry name" value="Immunoglobulins"/>
    <property type="match status" value="1"/>
</dbReference>
<organism evidence="10 11">
    <name type="scientific">Rhamnusium bicolor</name>
    <dbReference type="NCBI Taxonomy" id="1586634"/>
    <lineage>
        <taxon>Eukaryota</taxon>
        <taxon>Metazoa</taxon>
        <taxon>Ecdysozoa</taxon>
        <taxon>Arthropoda</taxon>
        <taxon>Hexapoda</taxon>
        <taxon>Insecta</taxon>
        <taxon>Pterygota</taxon>
        <taxon>Neoptera</taxon>
        <taxon>Endopterygota</taxon>
        <taxon>Coleoptera</taxon>
        <taxon>Polyphaga</taxon>
        <taxon>Cucujiformia</taxon>
        <taxon>Chrysomeloidea</taxon>
        <taxon>Cerambycidae</taxon>
        <taxon>Lepturinae</taxon>
        <taxon>Rhagiini</taxon>
        <taxon>Rhamnusium</taxon>
    </lineage>
</organism>
<dbReference type="InterPro" id="IPR013098">
    <property type="entry name" value="Ig_I-set"/>
</dbReference>
<evidence type="ECO:0000256" key="1">
    <source>
        <dbReference type="ARBA" id="ARBA00022614"/>
    </source>
</evidence>
<name>A0AAV8WRQ1_9CUCU</name>
<dbReference type="InterPro" id="IPR003599">
    <property type="entry name" value="Ig_sub"/>
</dbReference>
<dbReference type="InterPro" id="IPR001611">
    <property type="entry name" value="Leu-rich_rpt"/>
</dbReference>
<protein>
    <recommendedName>
        <fullName evidence="9">Ig-like domain-containing protein</fullName>
    </recommendedName>
</protein>
<dbReference type="InterPro" id="IPR036179">
    <property type="entry name" value="Ig-like_dom_sf"/>
</dbReference>
<evidence type="ECO:0000256" key="3">
    <source>
        <dbReference type="ARBA" id="ARBA00022737"/>
    </source>
</evidence>
<dbReference type="PROSITE" id="PS51450">
    <property type="entry name" value="LRR"/>
    <property type="match status" value="2"/>
</dbReference>